<evidence type="ECO:0000313" key="2">
    <source>
        <dbReference type="Proteomes" id="UP001233999"/>
    </source>
</evidence>
<dbReference type="Proteomes" id="UP001233999">
    <property type="component" value="Unassembled WGS sequence"/>
</dbReference>
<accession>A0AAD8E313</accession>
<protein>
    <submittedName>
        <fullName evidence="1">Uncharacterized protein</fullName>
    </submittedName>
</protein>
<feature type="non-terminal residue" evidence="1">
    <location>
        <position position="1"/>
    </location>
</feature>
<reference evidence="1" key="2">
    <citation type="submission" date="2023-05" db="EMBL/GenBank/DDBJ databases">
        <authorList>
            <person name="Fouks B."/>
        </authorList>
    </citation>
    <scope>NUCLEOTIDE SEQUENCE</scope>
    <source>
        <strain evidence="1">Stay&amp;Tobe</strain>
        <tissue evidence="1">Testes</tissue>
    </source>
</reference>
<comment type="caution">
    <text evidence="1">The sequence shown here is derived from an EMBL/GenBank/DDBJ whole genome shotgun (WGS) entry which is preliminary data.</text>
</comment>
<dbReference type="EMBL" id="JASPKZ010009911">
    <property type="protein sequence ID" value="KAJ9575383.1"/>
    <property type="molecule type" value="Genomic_DNA"/>
</dbReference>
<name>A0AAD8E313_DIPPU</name>
<keyword evidence="2" id="KW-1185">Reference proteome</keyword>
<proteinExistence type="predicted"/>
<reference evidence="1" key="1">
    <citation type="journal article" date="2023" name="IScience">
        <title>Live-bearing cockroach genome reveals convergent evolutionary mechanisms linked to viviparity in insects and beyond.</title>
        <authorList>
            <person name="Fouks B."/>
            <person name="Harrison M.C."/>
            <person name="Mikhailova A.A."/>
            <person name="Marchal E."/>
            <person name="English S."/>
            <person name="Carruthers M."/>
            <person name="Jennings E.C."/>
            <person name="Chiamaka E.L."/>
            <person name="Frigard R.A."/>
            <person name="Pippel M."/>
            <person name="Attardo G.M."/>
            <person name="Benoit J.B."/>
            <person name="Bornberg-Bauer E."/>
            <person name="Tobe S.S."/>
        </authorList>
    </citation>
    <scope>NUCLEOTIDE SEQUENCE</scope>
    <source>
        <strain evidence="1">Stay&amp;Tobe</strain>
    </source>
</reference>
<feature type="non-terminal residue" evidence="1">
    <location>
        <position position="65"/>
    </location>
</feature>
<evidence type="ECO:0000313" key="1">
    <source>
        <dbReference type="EMBL" id="KAJ9575383.1"/>
    </source>
</evidence>
<organism evidence="1 2">
    <name type="scientific">Diploptera punctata</name>
    <name type="common">Pacific beetle cockroach</name>
    <dbReference type="NCBI Taxonomy" id="6984"/>
    <lineage>
        <taxon>Eukaryota</taxon>
        <taxon>Metazoa</taxon>
        <taxon>Ecdysozoa</taxon>
        <taxon>Arthropoda</taxon>
        <taxon>Hexapoda</taxon>
        <taxon>Insecta</taxon>
        <taxon>Pterygota</taxon>
        <taxon>Neoptera</taxon>
        <taxon>Polyneoptera</taxon>
        <taxon>Dictyoptera</taxon>
        <taxon>Blattodea</taxon>
        <taxon>Blaberoidea</taxon>
        <taxon>Blaberidae</taxon>
        <taxon>Diplopterinae</taxon>
        <taxon>Diploptera</taxon>
    </lineage>
</organism>
<gene>
    <name evidence="1" type="ORF">L9F63_025666</name>
</gene>
<dbReference type="AlphaFoldDB" id="A0AAD8E313"/>
<sequence length="65" mass="8075">RFSMLDTFESLRLLFRHFCFMKLFENVLHNHTFFMIPKITNLTSDPIAFQNRFYTMWEEFGEQFL</sequence>